<keyword evidence="3" id="KW-1185">Reference proteome</keyword>
<organism evidence="2 3">
    <name type="scientific">Dorcoceras hygrometricum</name>
    <dbReference type="NCBI Taxonomy" id="472368"/>
    <lineage>
        <taxon>Eukaryota</taxon>
        <taxon>Viridiplantae</taxon>
        <taxon>Streptophyta</taxon>
        <taxon>Embryophyta</taxon>
        <taxon>Tracheophyta</taxon>
        <taxon>Spermatophyta</taxon>
        <taxon>Magnoliopsida</taxon>
        <taxon>eudicotyledons</taxon>
        <taxon>Gunneridae</taxon>
        <taxon>Pentapetalae</taxon>
        <taxon>asterids</taxon>
        <taxon>lamiids</taxon>
        <taxon>Lamiales</taxon>
        <taxon>Gesneriaceae</taxon>
        <taxon>Didymocarpoideae</taxon>
        <taxon>Trichosporeae</taxon>
        <taxon>Loxocarpinae</taxon>
        <taxon>Dorcoceras</taxon>
    </lineage>
</organism>
<feature type="region of interest" description="Disordered" evidence="1">
    <location>
        <begin position="76"/>
        <end position="107"/>
    </location>
</feature>
<evidence type="ECO:0000313" key="3">
    <source>
        <dbReference type="Proteomes" id="UP000250235"/>
    </source>
</evidence>
<evidence type="ECO:0000256" key="1">
    <source>
        <dbReference type="SAM" id="MobiDB-lite"/>
    </source>
</evidence>
<dbReference type="AlphaFoldDB" id="A0A2Z7AMV8"/>
<gene>
    <name evidence="2" type="ORF">F511_25082</name>
</gene>
<accession>A0A2Z7AMV8</accession>
<protein>
    <submittedName>
        <fullName evidence="2">Uncharacterized protein</fullName>
    </submittedName>
</protein>
<sequence length="128" mass="14192">MERSVLRDRIGITREGCDVVSMGSDLLSERYGLQQTSSLCVVTTQIQLLVENCGSLRQSDPRPDPRLLRQTALEALTRSARTDSPRRTGQKQISGDDRRRRVGGGGGGVFERGRRRWCLGLGFAMGEL</sequence>
<dbReference type="EMBL" id="KV013953">
    <property type="protein sequence ID" value="KZV23121.1"/>
    <property type="molecule type" value="Genomic_DNA"/>
</dbReference>
<name>A0A2Z7AMV8_9LAMI</name>
<evidence type="ECO:0000313" key="2">
    <source>
        <dbReference type="EMBL" id="KZV23121.1"/>
    </source>
</evidence>
<dbReference type="Proteomes" id="UP000250235">
    <property type="component" value="Unassembled WGS sequence"/>
</dbReference>
<reference evidence="2 3" key="1">
    <citation type="journal article" date="2015" name="Proc. Natl. Acad. Sci. U.S.A.">
        <title>The resurrection genome of Boea hygrometrica: A blueprint for survival of dehydration.</title>
        <authorList>
            <person name="Xiao L."/>
            <person name="Yang G."/>
            <person name="Zhang L."/>
            <person name="Yang X."/>
            <person name="Zhao S."/>
            <person name="Ji Z."/>
            <person name="Zhou Q."/>
            <person name="Hu M."/>
            <person name="Wang Y."/>
            <person name="Chen M."/>
            <person name="Xu Y."/>
            <person name="Jin H."/>
            <person name="Xiao X."/>
            <person name="Hu G."/>
            <person name="Bao F."/>
            <person name="Hu Y."/>
            <person name="Wan P."/>
            <person name="Li L."/>
            <person name="Deng X."/>
            <person name="Kuang T."/>
            <person name="Xiang C."/>
            <person name="Zhu J.K."/>
            <person name="Oliver M.J."/>
            <person name="He Y."/>
        </authorList>
    </citation>
    <scope>NUCLEOTIDE SEQUENCE [LARGE SCALE GENOMIC DNA]</scope>
    <source>
        <strain evidence="3">cv. XS01</strain>
    </source>
</reference>
<proteinExistence type="predicted"/>